<dbReference type="STRING" id="118168.MC7420_1507"/>
<dbReference type="RefSeq" id="WP_006101296.1">
    <property type="nucleotide sequence ID" value="NZ_DS989849.1"/>
</dbReference>
<name>B4VRU7_9CYAN</name>
<keyword evidence="1" id="KW-0732">Signal</keyword>
<dbReference type="AlphaFoldDB" id="B4VRU7"/>
<dbReference type="eggNOG" id="ENOG502Z8KU">
    <property type="taxonomic scope" value="Bacteria"/>
</dbReference>
<keyword evidence="3" id="KW-1185">Reference proteome</keyword>
<dbReference type="OrthoDB" id="467381at2"/>
<sequence length="265" mass="29570">MLIKHYRKSLPASAIALALMAVLLPSCADTTQDVVTAGQEEENVTAEEVEENTEQLIGQSVSIRGEVRDVLDNVTFTISEDEFFGGDEIIVVNTSGEPFMLPEDDDVEVQVTGEVRQFNMVEFEEEFDLDFQFDTDYEQQPAIVAESLALAPKPGEITEDPSQFYNQTVAVEGEVEEIMSNNTFTLDEDQLAGGGDLLVFTLVAPERTMVEGEDVVVTGEVRPFIAAEFERDYELTWDLDVKRQLEAEYENKPVFIAKSIYPSAQ</sequence>
<feature type="signal peptide" evidence="1">
    <location>
        <begin position="1"/>
        <end position="28"/>
    </location>
</feature>
<reference evidence="2 3" key="1">
    <citation type="submission" date="2008-07" db="EMBL/GenBank/DDBJ databases">
        <authorList>
            <person name="Tandeau de Marsac N."/>
            <person name="Ferriera S."/>
            <person name="Johnson J."/>
            <person name="Kravitz S."/>
            <person name="Beeson K."/>
            <person name="Sutton G."/>
            <person name="Rogers Y.-H."/>
            <person name="Friedman R."/>
            <person name="Frazier M."/>
            <person name="Venter J.C."/>
        </authorList>
    </citation>
    <scope>NUCLEOTIDE SEQUENCE [LARGE SCALE GENOMIC DNA]</scope>
    <source>
        <strain evidence="2 3">PCC 7420</strain>
    </source>
</reference>
<dbReference type="EMBL" id="DS989849">
    <property type="protein sequence ID" value="EDX75589.1"/>
    <property type="molecule type" value="Genomic_DNA"/>
</dbReference>
<dbReference type="Proteomes" id="UP000003835">
    <property type="component" value="Unassembled WGS sequence"/>
</dbReference>
<organism evidence="2 3">
    <name type="scientific">Coleofasciculus chthonoplastes PCC 7420</name>
    <dbReference type="NCBI Taxonomy" id="118168"/>
    <lineage>
        <taxon>Bacteria</taxon>
        <taxon>Bacillati</taxon>
        <taxon>Cyanobacteriota</taxon>
        <taxon>Cyanophyceae</taxon>
        <taxon>Coleofasciculales</taxon>
        <taxon>Coleofasciculaceae</taxon>
        <taxon>Coleofasciculus</taxon>
    </lineage>
</organism>
<feature type="chain" id="PRO_5002827628" description="OB-fold nucleic acid binding domain protein" evidence="1">
    <location>
        <begin position="29"/>
        <end position="265"/>
    </location>
</feature>
<accession>B4VRU7</accession>
<evidence type="ECO:0000313" key="3">
    <source>
        <dbReference type="Proteomes" id="UP000003835"/>
    </source>
</evidence>
<proteinExistence type="predicted"/>
<dbReference type="HOGENOM" id="CLU_088169_0_0_3"/>
<protein>
    <recommendedName>
        <fullName evidence="4">OB-fold nucleic acid binding domain protein</fullName>
    </recommendedName>
</protein>
<evidence type="ECO:0000313" key="2">
    <source>
        <dbReference type="EMBL" id="EDX75589.1"/>
    </source>
</evidence>
<gene>
    <name evidence="2" type="ORF">MC7420_1507</name>
</gene>
<evidence type="ECO:0000256" key="1">
    <source>
        <dbReference type="SAM" id="SignalP"/>
    </source>
</evidence>
<evidence type="ECO:0008006" key="4">
    <source>
        <dbReference type="Google" id="ProtNLM"/>
    </source>
</evidence>